<dbReference type="Proteomes" id="UP000823388">
    <property type="component" value="Chromosome 1K"/>
</dbReference>
<organism evidence="2 3">
    <name type="scientific">Panicum virgatum</name>
    <name type="common">Blackwell switchgrass</name>
    <dbReference type="NCBI Taxonomy" id="38727"/>
    <lineage>
        <taxon>Eukaryota</taxon>
        <taxon>Viridiplantae</taxon>
        <taxon>Streptophyta</taxon>
        <taxon>Embryophyta</taxon>
        <taxon>Tracheophyta</taxon>
        <taxon>Spermatophyta</taxon>
        <taxon>Magnoliopsida</taxon>
        <taxon>Liliopsida</taxon>
        <taxon>Poales</taxon>
        <taxon>Poaceae</taxon>
        <taxon>PACMAD clade</taxon>
        <taxon>Panicoideae</taxon>
        <taxon>Panicodae</taxon>
        <taxon>Paniceae</taxon>
        <taxon>Panicinae</taxon>
        <taxon>Panicum</taxon>
        <taxon>Panicum sect. Hiantes</taxon>
    </lineage>
</organism>
<feature type="compositionally biased region" description="Low complexity" evidence="1">
    <location>
        <begin position="67"/>
        <end position="77"/>
    </location>
</feature>
<evidence type="ECO:0000313" key="3">
    <source>
        <dbReference type="Proteomes" id="UP000823388"/>
    </source>
</evidence>
<dbReference type="AlphaFoldDB" id="A0A8T0XHF0"/>
<feature type="region of interest" description="Disordered" evidence="1">
    <location>
        <begin position="1"/>
        <end position="81"/>
    </location>
</feature>
<reference evidence="2" key="1">
    <citation type="submission" date="2020-05" db="EMBL/GenBank/DDBJ databases">
        <title>WGS assembly of Panicum virgatum.</title>
        <authorList>
            <person name="Lovell J.T."/>
            <person name="Jenkins J."/>
            <person name="Shu S."/>
            <person name="Juenger T.E."/>
            <person name="Schmutz J."/>
        </authorList>
    </citation>
    <scope>NUCLEOTIDE SEQUENCE</scope>
    <source>
        <strain evidence="2">AP13</strain>
    </source>
</reference>
<gene>
    <name evidence="2" type="ORF">PVAP13_1KG177554</name>
</gene>
<proteinExistence type="predicted"/>
<keyword evidence="3" id="KW-1185">Reference proteome</keyword>
<evidence type="ECO:0000313" key="2">
    <source>
        <dbReference type="EMBL" id="KAG2657336.1"/>
    </source>
</evidence>
<protein>
    <submittedName>
        <fullName evidence="2">Uncharacterized protein</fullName>
    </submittedName>
</protein>
<feature type="compositionally biased region" description="Low complexity" evidence="1">
    <location>
        <begin position="10"/>
        <end position="21"/>
    </location>
</feature>
<accession>A0A8T0XHF0</accession>
<sequence>MRRRLTRCGAEAAAASNRRSAQLQVSEGGSAVRGSPCFPGASGGPNGHLPNGAPRSTPPRIPTMCDGSAPGSGPPSSKAHRGPIPPAAWWCPSIGGLCRLTTEARTRPVASARGFPAACRARSSSMLAGAEEALYDTVLVCICQRFELYGTCIVASLSFMTCSTIFYDTLI</sequence>
<dbReference type="EMBL" id="CM029037">
    <property type="protein sequence ID" value="KAG2657336.1"/>
    <property type="molecule type" value="Genomic_DNA"/>
</dbReference>
<name>A0A8T0XHF0_PANVG</name>
<evidence type="ECO:0000256" key="1">
    <source>
        <dbReference type="SAM" id="MobiDB-lite"/>
    </source>
</evidence>
<comment type="caution">
    <text evidence="2">The sequence shown here is derived from an EMBL/GenBank/DDBJ whole genome shotgun (WGS) entry which is preliminary data.</text>
</comment>